<dbReference type="SMART" id="SM00255">
    <property type="entry name" value="TIR"/>
    <property type="match status" value="1"/>
</dbReference>
<dbReference type="SUPFAM" id="SSF52200">
    <property type="entry name" value="Toll/Interleukin receptor TIR domain"/>
    <property type="match status" value="1"/>
</dbReference>
<dbReference type="Gene3D" id="3.40.50.10140">
    <property type="entry name" value="Toll/interleukin-1 receptor homology (TIR) domain"/>
    <property type="match status" value="1"/>
</dbReference>
<dbReference type="Pfam" id="PF01582">
    <property type="entry name" value="TIR"/>
    <property type="match status" value="1"/>
</dbReference>
<evidence type="ECO:0000256" key="1">
    <source>
        <dbReference type="ARBA" id="ARBA00023027"/>
    </source>
</evidence>
<keyword evidence="1" id="KW-0520">NAD</keyword>
<reference evidence="3 4" key="1">
    <citation type="submission" date="2020-04" db="EMBL/GenBank/DDBJ databases">
        <title>Plant Genome Project.</title>
        <authorList>
            <person name="Zhang R.-G."/>
        </authorList>
    </citation>
    <scope>NUCLEOTIDE SEQUENCE [LARGE SCALE GENOMIC DNA]</scope>
    <source>
        <strain evidence="3">YNK0</strain>
        <tissue evidence="3">Leaf</tissue>
    </source>
</reference>
<keyword evidence="4" id="KW-1185">Reference proteome</keyword>
<accession>A0A834YLK9</accession>
<dbReference type="InterPro" id="IPR000157">
    <property type="entry name" value="TIR_dom"/>
</dbReference>
<dbReference type="PROSITE" id="PS50104">
    <property type="entry name" value="TIR"/>
    <property type="match status" value="1"/>
</dbReference>
<gene>
    <name evidence="3" type="ORF">HHK36_025999</name>
</gene>
<dbReference type="GO" id="GO:0007165">
    <property type="term" value="P:signal transduction"/>
    <property type="evidence" value="ECO:0007669"/>
    <property type="project" value="InterPro"/>
</dbReference>
<dbReference type="EMBL" id="JABCRI010000019">
    <property type="protein sequence ID" value="KAF8389306.1"/>
    <property type="molecule type" value="Genomic_DNA"/>
</dbReference>
<dbReference type="PANTHER" id="PTHR32009:SF131">
    <property type="entry name" value="OS07G0566800 PROTEIN"/>
    <property type="match status" value="1"/>
</dbReference>
<protein>
    <recommendedName>
        <fullName evidence="2">TIR domain-containing protein</fullName>
    </recommendedName>
</protein>
<evidence type="ECO:0000313" key="4">
    <source>
        <dbReference type="Proteomes" id="UP000655225"/>
    </source>
</evidence>
<evidence type="ECO:0000259" key="2">
    <source>
        <dbReference type="PROSITE" id="PS50104"/>
    </source>
</evidence>
<evidence type="ECO:0000313" key="3">
    <source>
        <dbReference type="EMBL" id="KAF8389306.1"/>
    </source>
</evidence>
<dbReference type="Proteomes" id="UP000655225">
    <property type="component" value="Unassembled WGS sequence"/>
</dbReference>
<name>A0A834YLK9_TETSI</name>
<feature type="domain" description="TIR" evidence="2">
    <location>
        <begin position="25"/>
        <end position="161"/>
    </location>
</feature>
<sequence length="161" mass="18633">MNGSSVKKFSRRVLCHRMPTQAQARPWDVFINHRGIDTKRGVAGLLYDHLTLLKLHPFMDIKNMNPGDKLFVIDSAIQNSKLGVAIFSRHYCESYFCLRELTTLMEYNKKVIPIFVDINPSELRVMDNESYGVIGVKELHRFRWALEEAKCTVGLTFDRLV</sequence>
<comment type="caution">
    <text evidence="3">The sequence shown here is derived from an EMBL/GenBank/DDBJ whole genome shotgun (WGS) entry which is preliminary data.</text>
</comment>
<dbReference type="PANTHER" id="PTHR32009">
    <property type="entry name" value="TMV RESISTANCE PROTEIN N-LIKE"/>
    <property type="match status" value="1"/>
</dbReference>
<dbReference type="OrthoDB" id="6078042at2759"/>
<dbReference type="InterPro" id="IPR035897">
    <property type="entry name" value="Toll_tir_struct_dom_sf"/>
</dbReference>
<dbReference type="AlphaFoldDB" id="A0A834YLK9"/>
<proteinExistence type="predicted"/>
<organism evidence="3 4">
    <name type="scientific">Tetracentron sinense</name>
    <name type="common">Spur-leaf</name>
    <dbReference type="NCBI Taxonomy" id="13715"/>
    <lineage>
        <taxon>Eukaryota</taxon>
        <taxon>Viridiplantae</taxon>
        <taxon>Streptophyta</taxon>
        <taxon>Embryophyta</taxon>
        <taxon>Tracheophyta</taxon>
        <taxon>Spermatophyta</taxon>
        <taxon>Magnoliopsida</taxon>
        <taxon>Trochodendrales</taxon>
        <taxon>Trochodendraceae</taxon>
        <taxon>Tetracentron</taxon>
    </lineage>
</organism>